<evidence type="ECO:0000256" key="1">
    <source>
        <dbReference type="SAM" id="Phobius"/>
    </source>
</evidence>
<keyword evidence="1" id="KW-0812">Transmembrane</keyword>
<feature type="transmembrane region" description="Helical" evidence="1">
    <location>
        <begin position="199"/>
        <end position="225"/>
    </location>
</feature>
<sequence length="267" mass="30604">MQTLTTIPTIYIFIMSAIALLIWSIWLAKKWVNRLDDHQSTISATTSKSSYFFPATLIFVISSIVLPFLIILPVSIFNFITKPSYQATITSYTSEWVTDRNSKGIETRTLMYDAYVSFQDQHGHVIKSIQTNVSSAQQPVIGEHIKVLYADGDNIVQELTIRNYILQFAAFFMTFIMVSILYSIFAYAMNFNMKPLQKFWHILIFRITIPLATTAMFACFIYVIFEYFFLGNPNAHPIWVAIICSVFALALLPVIIHFVRGNKNEDA</sequence>
<feature type="transmembrane region" description="Helical" evidence="1">
    <location>
        <begin position="6"/>
        <end position="28"/>
    </location>
</feature>
<organism evidence="2 3">
    <name type="scientific">Acinetobacter wuhouensis</name>
    <dbReference type="NCBI Taxonomy" id="1879050"/>
    <lineage>
        <taxon>Bacteria</taxon>
        <taxon>Pseudomonadati</taxon>
        <taxon>Pseudomonadota</taxon>
        <taxon>Gammaproteobacteria</taxon>
        <taxon>Moraxellales</taxon>
        <taxon>Moraxellaceae</taxon>
        <taxon>Acinetobacter</taxon>
    </lineage>
</organism>
<proteinExistence type="predicted"/>
<evidence type="ECO:0000313" key="3">
    <source>
        <dbReference type="Proteomes" id="UP000279962"/>
    </source>
</evidence>
<keyword evidence="1" id="KW-1133">Transmembrane helix</keyword>
<evidence type="ECO:0000313" key="2">
    <source>
        <dbReference type="EMBL" id="AYO54291.1"/>
    </source>
</evidence>
<feature type="transmembrane region" description="Helical" evidence="1">
    <location>
        <begin position="49"/>
        <end position="76"/>
    </location>
</feature>
<feature type="transmembrane region" description="Helical" evidence="1">
    <location>
        <begin position="164"/>
        <end position="187"/>
    </location>
</feature>
<gene>
    <name evidence="2" type="ORF">CDG68_11865</name>
</gene>
<accession>A0A3G2T2J1</accession>
<feature type="transmembrane region" description="Helical" evidence="1">
    <location>
        <begin position="237"/>
        <end position="259"/>
    </location>
</feature>
<name>A0A3G2T2J1_9GAMM</name>
<dbReference type="Proteomes" id="UP000279962">
    <property type="component" value="Chromosome"/>
</dbReference>
<protein>
    <submittedName>
        <fullName evidence="2">Xanthine permease</fullName>
    </submittedName>
</protein>
<reference evidence="2 3" key="1">
    <citation type="submission" date="2018-10" db="EMBL/GenBank/DDBJ databases">
        <title>The complete genome of Acinetobacter wuhouensis strain WCHAW010062.</title>
        <authorList>
            <person name="Hu Y."/>
            <person name="Long H."/>
            <person name="Feng Y."/>
            <person name="Zong Z."/>
        </authorList>
    </citation>
    <scope>NUCLEOTIDE SEQUENCE [LARGE SCALE GENOMIC DNA]</scope>
    <source>
        <strain evidence="2 3">WCHAW010062</strain>
    </source>
</reference>
<dbReference type="AlphaFoldDB" id="A0A3G2T2J1"/>
<dbReference type="EMBL" id="CP033133">
    <property type="protein sequence ID" value="AYO54291.1"/>
    <property type="molecule type" value="Genomic_DNA"/>
</dbReference>
<keyword evidence="1" id="KW-0472">Membrane</keyword>